<keyword evidence="3" id="KW-0328">Glycosyltransferase</keyword>
<dbReference type="Pfam" id="PF13231">
    <property type="entry name" value="PMT_2"/>
    <property type="match status" value="1"/>
</dbReference>
<evidence type="ECO:0000259" key="9">
    <source>
        <dbReference type="Pfam" id="PF13231"/>
    </source>
</evidence>
<feature type="transmembrane region" description="Helical" evidence="8">
    <location>
        <begin position="6"/>
        <end position="24"/>
    </location>
</feature>
<evidence type="ECO:0000256" key="4">
    <source>
        <dbReference type="ARBA" id="ARBA00022679"/>
    </source>
</evidence>
<dbReference type="EMBL" id="MFJF01000004">
    <property type="protein sequence ID" value="OGG08291.1"/>
    <property type="molecule type" value="Genomic_DNA"/>
</dbReference>
<evidence type="ECO:0000256" key="6">
    <source>
        <dbReference type="ARBA" id="ARBA00022989"/>
    </source>
</evidence>
<dbReference type="GO" id="GO:0009103">
    <property type="term" value="P:lipopolysaccharide biosynthetic process"/>
    <property type="evidence" value="ECO:0007669"/>
    <property type="project" value="UniProtKB-ARBA"/>
</dbReference>
<accession>A0A1F5Z793</accession>
<feature type="transmembrane region" description="Helical" evidence="8">
    <location>
        <begin position="288"/>
        <end position="309"/>
    </location>
</feature>
<dbReference type="InterPro" id="IPR050297">
    <property type="entry name" value="LipidA_mod_glycosyltrf_83"/>
</dbReference>
<dbReference type="PANTHER" id="PTHR33908">
    <property type="entry name" value="MANNOSYLTRANSFERASE YKCB-RELATED"/>
    <property type="match status" value="1"/>
</dbReference>
<feature type="domain" description="Glycosyltransferase RgtA/B/C/D-like" evidence="9">
    <location>
        <begin position="100"/>
        <end position="227"/>
    </location>
</feature>
<reference evidence="10 11" key="1">
    <citation type="journal article" date="2016" name="Nat. Commun.">
        <title>Thousands of microbial genomes shed light on interconnected biogeochemical processes in an aquifer system.</title>
        <authorList>
            <person name="Anantharaman K."/>
            <person name="Brown C.T."/>
            <person name="Hug L.A."/>
            <person name="Sharon I."/>
            <person name="Castelle C.J."/>
            <person name="Probst A.J."/>
            <person name="Thomas B.C."/>
            <person name="Singh A."/>
            <person name="Wilkins M.J."/>
            <person name="Karaoz U."/>
            <person name="Brodie E.L."/>
            <person name="Williams K.H."/>
            <person name="Hubbard S.S."/>
            <person name="Banfield J.F."/>
        </authorList>
    </citation>
    <scope>NUCLEOTIDE SEQUENCE [LARGE SCALE GENOMIC DNA]</scope>
</reference>
<evidence type="ECO:0000313" key="11">
    <source>
        <dbReference type="Proteomes" id="UP000177354"/>
    </source>
</evidence>
<evidence type="ECO:0000256" key="2">
    <source>
        <dbReference type="ARBA" id="ARBA00022475"/>
    </source>
</evidence>
<keyword evidence="6 8" id="KW-1133">Transmembrane helix</keyword>
<feature type="transmembrane region" description="Helical" evidence="8">
    <location>
        <begin position="380"/>
        <end position="397"/>
    </location>
</feature>
<dbReference type="InterPro" id="IPR038731">
    <property type="entry name" value="RgtA/B/C-like"/>
</dbReference>
<dbReference type="GO" id="GO:0005886">
    <property type="term" value="C:plasma membrane"/>
    <property type="evidence" value="ECO:0007669"/>
    <property type="project" value="UniProtKB-SubCell"/>
</dbReference>
<evidence type="ECO:0000256" key="5">
    <source>
        <dbReference type="ARBA" id="ARBA00022692"/>
    </source>
</evidence>
<proteinExistence type="predicted"/>
<evidence type="ECO:0000256" key="7">
    <source>
        <dbReference type="ARBA" id="ARBA00023136"/>
    </source>
</evidence>
<dbReference type="GO" id="GO:0010041">
    <property type="term" value="P:response to iron(III) ion"/>
    <property type="evidence" value="ECO:0007669"/>
    <property type="project" value="TreeGrafter"/>
</dbReference>
<dbReference type="PANTHER" id="PTHR33908:SF3">
    <property type="entry name" value="UNDECAPRENYL PHOSPHATE-ALPHA-4-AMINO-4-DEOXY-L-ARABINOSE ARABINOSYL TRANSFERASE"/>
    <property type="match status" value="1"/>
</dbReference>
<gene>
    <name evidence="10" type="ORF">A2777_06230</name>
</gene>
<keyword evidence="5 8" id="KW-0812">Transmembrane</keyword>
<evidence type="ECO:0000256" key="3">
    <source>
        <dbReference type="ARBA" id="ARBA00022676"/>
    </source>
</evidence>
<comment type="subcellular location">
    <subcellularLocation>
        <location evidence="1">Cell membrane</location>
        <topology evidence="1">Multi-pass membrane protein</topology>
    </subcellularLocation>
</comment>
<feature type="transmembrane region" description="Helical" evidence="8">
    <location>
        <begin position="321"/>
        <end position="337"/>
    </location>
</feature>
<name>A0A1F5Z793_9BACT</name>
<evidence type="ECO:0000256" key="8">
    <source>
        <dbReference type="SAM" id="Phobius"/>
    </source>
</evidence>
<feature type="transmembrane region" description="Helical" evidence="8">
    <location>
        <begin position="227"/>
        <end position="246"/>
    </location>
</feature>
<feature type="transmembrane region" description="Helical" evidence="8">
    <location>
        <begin position="349"/>
        <end position="368"/>
    </location>
</feature>
<dbReference type="AlphaFoldDB" id="A0A1F5Z793"/>
<evidence type="ECO:0000313" key="10">
    <source>
        <dbReference type="EMBL" id="OGG08291.1"/>
    </source>
</evidence>
<sequence length="527" mass="59812">MGKRNLFIGLIIFFVYLSINLAILKDYALSWDYHYHHYAGLFHLGEKVPKISEPDNLPYSAPDPRLTTEDPFGPFTQIIPSLSQVIFTDRFNILPFDAAYNLPMVFFGAAGVFVLFIFLLEAFGLTVAVAGSLALSLHPSYFGYIHNNMKDVPNSFAFALSIYLFWRLTNKKNLSSLLYACLAFAFAFNVKINSIMIPVISGIYFFITGIGRYLQNKKYFVETNLKVISYFLLAPILAITLWWPFWSDPLEKLLELPRFYSLNTYNMPVLYLGKMIRSGINIPFHYPYVYLAVATPLLILLPSILGIVISLIQSIKNSRRYLLILLWFFIPLARYLSPKTGAIDGVRHFMEILFPLSAFTGIGLNFIYKTVSNTKKLKALKLLSGVFFISALSWNLIRLHPYQTSYFNSLTGGISGAQGKFDIDFWGTPQREAVLWLNENAPFGSYVNIVMAQATAATYLRPDLLLNANKKAINESDYVVLLNRQSFYDLYGVGSLLSEKEKSGKIVFKVSRQGVALVWVFSNSKLK</sequence>
<evidence type="ECO:0000256" key="1">
    <source>
        <dbReference type="ARBA" id="ARBA00004651"/>
    </source>
</evidence>
<dbReference type="GO" id="GO:0016763">
    <property type="term" value="F:pentosyltransferase activity"/>
    <property type="evidence" value="ECO:0007669"/>
    <property type="project" value="TreeGrafter"/>
</dbReference>
<feature type="transmembrane region" description="Helical" evidence="8">
    <location>
        <begin position="125"/>
        <end position="145"/>
    </location>
</feature>
<feature type="transmembrane region" description="Helical" evidence="8">
    <location>
        <begin position="174"/>
        <end position="207"/>
    </location>
</feature>
<keyword evidence="2" id="KW-1003">Cell membrane</keyword>
<protein>
    <recommendedName>
        <fullName evidence="9">Glycosyltransferase RgtA/B/C/D-like domain-containing protein</fullName>
    </recommendedName>
</protein>
<comment type="caution">
    <text evidence="10">The sequence shown here is derived from an EMBL/GenBank/DDBJ whole genome shotgun (WGS) entry which is preliminary data.</text>
</comment>
<dbReference type="Proteomes" id="UP000177354">
    <property type="component" value="Unassembled WGS sequence"/>
</dbReference>
<organism evidence="10 11">
    <name type="scientific">Candidatus Gottesmanbacteria bacterium RIFCSPHIGHO2_01_FULL_40_15</name>
    <dbReference type="NCBI Taxonomy" id="1798376"/>
    <lineage>
        <taxon>Bacteria</taxon>
        <taxon>Candidatus Gottesmaniibacteriota</taxon>
    </lineage>
</organism>
<keyword evidence="7 8" id="KW-0472">Membrane</keyword>
<feature type="transmembrane region" description="Helical" evidence="8">
    <location>
        <begin position="98"/>
        <end position="119"/>
    </location>
</feature>
<keyword evidence="4" id="KW-0808">Transferase</keyword>